<feature type="compositionally biased region" description="Low complexity" evidence="2">
    <location>
        <begin position="272"/>
        <end position="287"/>
    </location>
</feature>
<dbReference type="InterPro" id="IPR002711">
    <property type="entry name" value="HNH"/>
</dbReference>
<dbReference type="InterPro" id="IPR003870">
    <property type="entry name" value="DUF222"/>
</dbReference>
<dbReference type="InterPro" id="IPR003615">
    <property type="entry name" value="HNH_nuc"/>
</dbReference>
<dbReference type="Proteomes" id="UP000310458">
    <property type="component" value="Unassembled WGS sequence"/>
</dbReference>
<dbReference type="AlphaFoldDB" id="A0A5R9B7Y3"/>
<proteinExistence type="inferred from homology"/>
<keyword evidence="5" id="KW-1185">Reference proteome</keyword>
<organism evidence="4 5">
    <name type="scientific">Nesterenkonia salmonea</name>
    <dbReference type="NCBI Taxonomy" id="1804987"/>
    <lineage>
        <taxon>Bacteria</taxon>
        <taxon>Bacillati</taxon>
        <taxon>Actinomycetota</taxon>
        <taxon>Actinomycetes</taxon>
        <taxon>Micrococcales</taxon>
        <taxon>Micrococcaceae</taxon>
        <taxon>Nesterenkonia</taxon>
    </lineage>
</organism>
<dbReference type="RefSeq" id="WP_138253981.1">
    <property type="nucleotide sequence ID" value="NZ_VAVZ01000042.1"/>
</dbReference>
<protein>
    <submittedName>
        <fullName evidence="4">DUF222 domain-containing protein</fullName>
    </submittedName>
</protein>
<dbReference type="Pfam" id="PF02720">
    <property type="entry name" value="DUF222"/>
    <property type="match status" value="1"/>
</dbReference>
<gene>
    <name evidence="4" type="ORF">FEF26_13060</name>
</gene>
<dbReference type="CDD" id="cd00085">
    <property type="entry name" value="HNHc"/>
    <property type="match status" value="1"/>
</dbReference>
<dbReference type="GO" id="GO:0004519">
    <property type="term" value="F:endonuclease activity"/>
    <property type="evidence" value="ECO:0007669"/>
    <property type="project" value="InterPro"/>
</dbReference>
<dbReference type="Pfam" id="PF01844">
    <property type="entry name" value="HNH"/>
    <property type="match status" value="1"/>
</dbReference>
<feature type="region of interest" description="Disordered" evidence="2">
    <location>
        <begin position="475"/>
        <end position="500"/>
    </location>
</feature>
<dbReference type="SMART" id="SM00507">
    <property type="entry name" value="HNHc"/>
    <property type="match status" value="1"/>
</dbReference>
<dbReference type="OrthoDB" id="5197219at2"/>
<dbReference type="GO" id="GO:0003676">
    <property type="term" value="F:nucleic acid binding"/>
    <property type="evidence" value="ECO:0007669"/>
    <property type="project" value="InterPro"/>
</dbReference>
<sequence>MGKRLSTAEAHSVLEAAQKHHARGLQEQAQALCHLMRYKKLRIEEIDGSHAFRRNALIKEIYQECAEALGLPVKHVRRQMETVEALSEKLPETYALYQRGEADLISVQKINRAIEGISHRPELMEKLDGELSAKARELNSAELGHWLNQRVPELDVKAYEDRYERAKHKHYVSFEPQGDGTTKFHGLISTVAAARIEQMLYSMARNKPGKAATTGDGEPAEERTHTQRMADIFTSALTNGLQGGSTGATDSQGQVASSEGVQLPLLEPGSLGETASATESTTFTGETPVGSLPGPIGVGAANIGVLIPVKTLTGESDDPAISWDQTWMLPASEARAIAADASVKHEWYAVGVAKDANTAAGTGDETSTGVGEVLTVTKTRTAPASISAEDIDQWISKTDPGAQNLLTKTYESRTARSHQRNAVLIRDGQCQTAGCTEPGWSAEIDHKQSYETGGTTTGENLQALCKACHDIKSHKHHPPDGVATEWELGPPPDWAVEDAA</sequence>
<evidence type="ECO:0000256" key="1">
    <source>
        <dbReference type="ARBA" id="ARBA00023450"/>
    </source>
</evidence>
<evidence type="ECO:0000256" key="2">
    <source>
        <dbReference type="SAM" id="MobiDB-lite"/>
    </source>
</evidence>
<comment type="similarity">
    <text evidence="1">Belongs to the Rv1128c/1148c/1588c/1702c/1945/3466 family.</text>
</comment>
<accession>A0A5R9B7Y3</accession>
<evidence type="ECO:0000313" key="5">
    <source>
        <dbReference type="Proteomes" id="UP000310458"/>
    </source>
</evidence>
<feature type="compositionally biased region" description="Polar residues" evidence="2">
    <location>
        <begin position="247"/>
        <end position="260"/>
    </location>
</feature>
<feature type="region of interest" description="Disordered" evidence="2">
    <location>
        <begin position="238"/>
        <end position="291"/>
    </location>
</feature>
<evidence type="ECO:0000259" key="3">
    <source>
        <dbReference type="SMART" id="SM00507"/>
    </source>
</evidence>
<name>A0A5R9B7Y3_9MICC</name>
<evidence type="ECO:0000313" key="4">
    <source>
        <dbReference type="EMBL" id="TLP93669.1"/>
    </source>
</evidence>
<dbReference type="EMBL" id="VAVZ01000042">
    <property type="protein sequence ID" value="TLP93669.1"/>
    <property type="molecule type" value="Genomic_DNA"/>
</dbReference>
<comment type="caution">
    <text evidence="4">The sequence shown here is derived from an EMBL/GenBank/DDBJ whole genome shotgun (WGS) entry which is preliminary data.</text>
</comment>
<reference evidence="4 5" key="1">
    <citation type="submission" date="2019-05" db="EMBL/GenBank/DDBJ databases">
        <title>Nesterenkonia sp. GY074 isolated from the Southern Atlantic Ocean.</title>
        <authorList>
            <person name="Zhang G."/>
        </authorList>
    </citation>
    <scope>NUCLEOTIDE SEQUENCE [LARGE SCALE GENOMIC DNA]</scope>
    <source>
        <strain evidence="4 5">GY074</strain>
    </source>
</reference>
<dbReference type="Gene3D" id="1.10.30.50">
    <property type="match status" value="1"/>
</dbReference>
<dbReference type="GO" id="GO:0008270">
    <property type="term" value="F:zinc ion binding"/>
    <property type="evidence" value="ECO:0007669"/>
    <property type="project" value="InterPro"/>
</dbReference>
<feature type="domain" description="HNH nuclease" evidence="3">
    <location>
        <begin position="418"/>
        <end position="470"/>
    </location>
</feature>